<evidence type="ECO:0000313" key="19">
    <source>
        <dbReference type="EMBL" id="GHD40588.1"/>
    </source>
</evidence>
<evidence type="ECO:0000259" key="18">
    <source>
        <dbReference type="PROSITE" id="PS51217"/>
    </source>
</evidence>
<dbReference type="AlphaFoldDB" id="A0A918XMZ3"/>
<dbReference type="InterPro" id="IPR027417">
    <property type="entry name" value="P-loop_NTPase"/>
</dbReference>
<dbReference type="GO" id="GO:0005524">
    <property type="term" value="F:ATP binding"/>
    <property type="evidence" value="ECO:0007669"/>
    <property type="project" value="UniProtKB-UniRule"/>
</dbReference>
<evidence type="ECO:0000256" key="4">
    <source>
        <dbReference type="ARBA" id="ARBA00022801"/>
    </source>
</evidence>
<feature type="region of interest" description="Disordered" evidence="16">
    <location>
        <begin position="941"/>
        <end position="993"/>
    </location>
</feature>
<dbReference type="GO" id="GO:0003677">
    <property type="term" value="F:DNA binding"/>
    <property type="evidence" value="ECO:0007669"/>
    <property type="project" value="UniProtKB-KW"/>
</dbReference>
<keyword evidence="2 15" id="KW-0547">Nucleotide-binding</keyword>
<dbReference type="Gene3D" id="3.90.320.10">
    <property type="match status" value="1"/>
</dbReference>
<evidence type="ECO:0000256" key="15">
    <source>
        <dbReference type="PROSITE-ProRule" id="PRU00560"/>
    </source>
</evidence>
<dbReference type="Pfam" id="PF13361">
    <property type="entry name" value="UvrD_C"/>
    <property type="match status" value="1"/>
</dbReference>
<evidence type="ECO:0000256" key="8">
    <source>
        <dbReference type="ARBA" id="ARBA00023125"/>
    </source>
</evidence>
<protein>
    <recommendedName>
        <fullName evidence="12">DNA 3'-5' helicase</fullName>
        <ecNumber evidence="12">5.6.2.4</ecNumber>
    </recommendedName>
    <alternativeName>
        <fullName evidence="13">DNA 3'-5' helicase II</fullName>
    </alternativeName>
</protein>
<evidence type="ECO:0000256" key="6">
    <source>
        <dbReference type="ARBA" id="ARBA00022839"/>
    </source>
</evidence>
<keyword evidence="3" id="KW-0227">DNA damage</keyword>
<sequence>MTDATVIALASERQRAAADPAASAWVAASAGSGKTKVLTDRLLNLLLDGASPERLLCLTYTKAAAAEMATRLQGRLAEWTVVPEPELVDDLAALSGTTPSRRRLAKARRLFAEVLDAPGGLKIQTIHAFAQSLLGRFPLEAGVPPHFRLADDRASAGLLADAEAHVLARARTAEESKLADALGVITGKANQDQFRELMRAVLAARTRLRAALGAAGGPDGLAAAIHRRLGIAPGTGDRELLLAACASRAFDAPALRRAAEALTHGAKTDVRRAPVIADWLSLQDAEQRANRWDEYRDQFLKQDGTPLARQATKGTLDFDAAAADTLLAEAERLVAVEEMRKACATAERTVALLTLATAVIEAYEAAKARRAELDYEDLVERARSLLQRPGVAAWVLFKLDGGLDHILIDEAQDTSPAQWDIVRALAEEFFAGSGAHESRHSGGRHPPVERTIFAVGDVKQSIYSFQGADPAGFGAARSHFATRVADAGKLFRRVPLEQSFRSTDAVLQAVDAVFALPEAQDGVAEIEADGGSVPIVHNAVRTGHAGRVEIWPLVDPVEPEGSAPWAPPVERRSADEPRARLAQGIADRIRGWLDDRTPLPSKGRPVGAGDVMVLVQRRGPFVHELVAALKRARVPVAGVDRLVLTDQMAVRDLVALGRAVLLPEDDLTLAGVLKGPLVGLTEDQLYDLCQGREQPRVWRELRRRSAEGGVFLEADRRFGEWLGLADRVPPHDFFQRILARGGRERLVRRLGHEAEDAIDEFMAQALAYERESTPSLQGFLHWLAAGDFEVKRELEGAGGSVRVMTVHGAKGLQAPIVILPDTLRVPQLQDRWLWHADAGGAEIPLWTTSAEEADRVSAAARAEARRRQDQEYRRLLYVAMTRAEDRLVVCGWNGRRKATAGNWYELIRRGLEPIAVPVPDPVDPEAAPTLVIETAQAADVRPPAADTVAAVPPPPDWAFRPPSVPEPSPPRPLAPSRPAGEEPPVRSPLDADDGRRFKRGLILHRLLQTLPDLAPGQRAEAGRRFLARPMHGLEPETAEAWLAEALAVLDDPAFAAAFAPGSRAEVPVVGVVPGPDGPEVVSGRIDRLVITGDAVLVVDFKTNRPAPASVDAVPEAYRRQMRTYRTLLADLYPDRRIRCALVWTDGPRLMELP</sequence>
<dbReference type="Proteomes" id="UP000630353">
    <property type="component" value="Unassembled WGS sequence"/>
</dbReference>
<dbReference type="InterPro" id="IPR014017">
    <property type="entry name" value="DNA_helicase_UvrD-like_C"/>
</dbReference>
<evidence type="ECO:0000256" key="13">
    <source>
        <dbReference type="ARBA" id="ARBA00034923"/>
    </source>
</evidence>
<evidence type="ECO:0000256" key="3">
    <source>
        <dbReference type="ARBA" id="ARBA00022763"/>
    </source>
</evidence>
<feature type="domain" description="UvrD-like helicase ATP-binding" evidence="17">
    <location>
        <begin position="7"/>
        <end position="503"/>
    </location>
</feature>
<reference evidence="19" key="2">
    <citation type="submission" date="2020-09" db="EMBL/GenBank/DDBJ databases">
        <authorList>
            <person name="Sun Q."/>
            <person name="Kim S."/>
        </authorList>
    </citation>
    <scope>NUCLEOTIDE SEQUENCE</scope>
    <source>
        <strain evidence="19">KCTC 42651</strain>
    </source>
</reference>
<evidence type="ECO:0000313" key="20">
    <source>
        <dbReference type="Proteomes" id="UP000630353"/>
    </source>
</evidence>
<dbReference type="GO" id="GO:0005829">
    <property type="term" value="C:cytosol"/>
    <property type="evidence" value="ECO:0007669"/>
    <property type="project" value="TreeGrafter"/>
</dbReference>
<keyword evidence="4 15" id="KW-0378">Hydrolase</keyword>
<dbReference type="SUPFAM" id="SSF52980">
    <property type="entry name" value="Restriction endonuclease-like"/>
    <property type="match status" value="1"/>
</dbReference>
<keyword evidence="6" id="KW-0269">Exonuclease</keyword>
<dbReference type="PANTHER" id="PTHR11070">
    <property type="entry name" value="UVRD / RECB / PCRA DNA HELICASE FAMILY MEMBER"/>
    <property type="match status" value="1"/>
</dbReference>
<dbReference type="InterPro" id="IPR000212">
    <property type="entry name" value="DNA_helicase_UvrD/REP"/>
</dbReference>
<keyword evidence="7 15" id="KW-0067">ATP-binding</keyword>
<feature type="binding site" evidence="15">
    <location>
        <begin position="28"/>
        <end position="35"/>
    </location>
    <ligand>
        <name>ATP</name>
        <dbReference type="ChEBI" id="CHEBI:30616"/>
    </ligand>
</feature>
<evidence type="ECO:0000256" key="9">
    <source>
        <dbReference type="ARBA" id="ARBA00023204"/>
    </source>
</evidence>
<evidence type="ECO:0000259" key="17">
    <source>
        <dbReference type="PROSITE" id="PS51198"/>
    </source>
</evidence>
<gene>
    <name evidence="19" type="ORF">GCM10017083_04010</name>
</gene>
<dbReference type="Pfam" id="PF00580">
    <property type="entry name" value="UvrD-helicase"/>
    <property type="match status" value="1"/>
</dbReference>
<dbReference type="GO" id="GO:0000725">
    <property type="term" value="P:recombinational repair"/>
    <property type="evidence" value="ECO:0007669"/>
    <property type="project" value="TreeGrafter"/>
</dbReference>
<evidence type="ECO:0000256" key="14">
    <source>
        <dbReference type="ARBA" id="ARBA00048988"/>
    </source>
</evidence>
<evidence type="ECO:0000256" key="12">
    <source>
        <dbReference type="ARBA" id="ARBA00034808"/>
    </source>
</evidence>
<feature type="compositionally biased region" description="Low complexity" evidence="16">
    <location>
        <begin position="941"/>
        <end position="950"/>
    </location>
</feature>
<keyword evidence="5 15" id="KW-0347">Helicase</keyword>
<proteinExistence type="predicted"/>
<dbReference type="PROSITE" id="PS51217">
    <property type="entry name" value="UVRD_HELICASE_CTER"/>
    <property type="match status" value="1"/>
</dbReference>
<evidence type="ECO:0000256" key="1">
    <source>
        <dbReference type="ARBA" id="ARBA00022722"/>
    </source>
</evidence>
<feature type="compositionally biased region" description="Pro residues" evidence="16">
    <location>
        <begin position="951"/>
        <end position="975"/>
    </location>
</feature>
<keyword evidence="9" id="KW-0234">DNA repair</keyword>
<dbReference type="EC" id="5.6.2.4" evidence="12"/>
<feature type="domain" description="UvrD-like helicase C-terminal" evidence="18">
    <location>
        <begin position="531"/>
        <end position="811"/>
    </location>
</feature>
<evidence type="ECO:0000256" key="10">
    <source>
        <dbReference type="ARBA" id="ARBA00023235"/>
    </source>
</evidence>
<dbReference type="NCBIfam" id="TIGR02784">
    <property type="entry name" value="addA_alphas"/>
    <property type="match status" value="1"/>
</dbReference>
<dbReference type="GO" id="GO:0004527">
    <property type="term" value="F:exonuclease activity"/>
    <property type="evidence" value="ECO:0007669"/>
    <property type="project" value="UniProtKB-KW"/>
</dbReference>
<keyword evidence="10" id="KW-0413">Isomerase</keyword>
<comment type="catalytic activity">
    <reaction evidence="11">
        <text>Couples ATP hydrolysis with the unwinding of duplex DNA by translocating in the 3'-5' direction.</text>
        <dbReference type="EC" id="5.6.2.4"/>
    </reaction>
</comment>
<dbReference type="GO" id="GO:0033202">
    <property type="term" value="C:DNA helicase complex"/>
    <property type="evidence" value="ECO:0007669"/>
    <property type="project" value="TreeGrafter"/>
</dbReference>
<dbReference type="PROSITE" id="PS51198">
    <property type="entry name" value="UVRD_HELICASE_ATP_BIND"/>
    <property type="match status" value="1"/>
</dbReference>
<comment type="caution">
    <text evidence="19">The sequence shown here is derived from an EMBL/GenBank/DDBJ whole genome shotgun (WGS) entry which is preliminary data.</text>
</comment>
<dbReference type="RefSeq" id="WP_189987230.1">
    <property type="nucleotide sequence ID" value="NZ_BMZS01000001.1"/>
</dbReference>
<dbReference type="PANTHER" id="PTHR11070:SF2">
    <property type="entry name" value="ATP-DEPENDENT DNA HELICASE SRS2"/>
    <property type="match status" value="1"/>
</dbReference>
<name>A0A918XMZ3_9PROT</name>
<evidence type="ECO:0000256" key="2">
    <source>
        <dbReference type="ARBA" id="ARBA00022741"/>
    </source>
</evidence>
<keyword evidence="1" id="KW-0540">Nuclease</keyword>
<dbReference type="SUPFAM" id="SSF52540">
    <property type="entry name" value="P-loop containing nucleoside triphosphate hydrolases"/>
    <property type="match status" value="1"/>
</dbReference>
<dbReference type="Gene3D" id="3.40.50.300">
    <property type="entry name" value="P-loop containing nucleotide triphosphate hydrolases"/>
    <property type="match status" value="4"/>
</dbReference>
<organism evidence="19 20">
    <name type="scientific">Thalassobaculum fulvum</name>
    <dbReference type="NCBI Taxonomy" id="1633335"/>
    <lineage>
        <taxon>Bacteria</taxon>
        <taxon>Pseudomonadati</taxon>
        <taxon>Pseudomonadota</taxon>
        <taxon>Alphaproteobacteria</taxon>
        <taxon>Rhodospirillales</taxon>
        <taxon>Thalassobaculaceae</taxon>
        <taxon>Thalassobaculum</taxon>
    </lineage>
</organism>
<evidence type="ECO:0000256" key="5">
    <source>
        <dbReference type="ARBA" id="ARBA00022806"/>
    </source>
</evidence>
<dbReference type="InterPro" id="IPR014016">
    <property type="entry name" value="UvrD-like_ATP-bd"/>
</dbReference>
<evidence type="ECO:0000256" key="7">
    <source>
        <dbReference type="ARBA" id="ARBA00022840"/>
    </source>
</evidence>
<evidence type="ECO:0000256" key="16">
    <source>
        <dbReference type="SAM" id="MobiDB-lite"/>
    </source>
</evidence>
<accession>A0A918XMZ3</accession>
<comment type="catalytic activity">
    <reaction evidence="14">
        <text>ATP + H2O = ADP + phosphate + H(+)</text>
        <dbReference type="Rhea" id="RHEA:13065"/>
        <dbReference type="ChEBI" id="CHEBI:15377"/>
        <dbReference type="ChEBI" id="CHEBI:15378"/>
        <dbReference type="ChEBI" id="CHEBI:30616"/>
        <dbReference type="ChEBI" id="CHEBI:43474"/>
        <dbReference type="ChEBI" id="CHEBI:456216"/>
        <dbReference type="EC" id="5.6.2.4"/>
    </reaction>
</comment>
<keyword evidence="20" id="KW-1185">Reference proteome</keyword>
<dbReference type="EMBL" id="BMZS01000001">
    <property type="protein sequence ID" value="GHD40588.1"/>
    <property type="molecule type" value="Genomic_DNA"/>
</dbReference>
<dbReference type="GO" id="GO:0043138">
    <property type="term" value="F:3'-5' DNA helicase activity"/>
    <property type="evidence" value="ECO:0007669"/>
    <property type="project" value="UniProtKB-EC"/>
</dbReference>
<evidence type="ECO:0000256" key="11">
    <source>
        <dbReference type="ARBA" id="ARBA00034617"/>
    </source>
</evidence>
<keyword evidence="8" id="KW-0238">DNA-binding</keyword>
<dbReference type="Pfam" id="PF12705">
    <property type="entry name" value="PDDEXK_1"/>
    <property type="match status" value="1"/>
</dbReference>
<reference evidence="19" key="1">
    <citation type="journal article" date="2014" name="Int. J. Syst. Evol. Microbiol.">
        <title>Complete genome sequence of Corynebacterium casei LMG S-19264T (=DSM 44701T), isolated from a smear-ripened cheese.</title>
        <authorList>
            <consortium name="US DOE Joint Genome Institute (JGI-PGF)"/>
            <person name="Walter F."/>
            <person name="Albersmeier A."/>
            <person name="Kalinowski J."/>
            <person name="Ruckert C."/>
        </authorList>
    </citation>
    <scope>NUCLEOTIDE SEQUENCE</scope>
    <source>
        <strain evidence="19">KCTC 42651</strain>
    </source>
</reference>
<dbReference type="InterPro" id="IPR011604">
    <property type="entry name" value="PDDEXK-like_dom_sf"/>
</dbReference>
<dbReference type="Gene3D" id="1.10.486.10">
    <property type="entry name" value="PCRA, domain 4"/>
    <property type="match status" value="1"/>
</dbReference>
<dbReference type="InterPro" id="IPR011335">
    <property type="entry name" value="Restrct_endonuc-II-like"/>
</dbReference>
<dbReference type="InterPro" id="IPR038726">
    <property type="entry name" value="PDDEXK_AddAB-type"/>
</dbReference>
<dbReference type="InterPro" id="IPR014151">
    <property type="entry name" value="DNA_helicase_AddA"/>
</dbReference>